<evidence type="ECO:0000256" key="2">
    <source>
        <dbReference type="ARBA" id="ARBA00022614"/>
    </source>
</evidence>
<dbReference type="PRINTS" id="PR00364">
    <property type="entry name" value="DISEASERSIST"/>
</dbReference>
<dbReference type="FunFam" id="3.40.50.300:FF:001091">
    <property type="entry name" value="Probable disease resistance protein At1g61300"/>
    <property type="match status" value="1"/>
</dbReference>
<dbReference type="InterPro" id="IPR055414">
    <property type="entry name" value="LRR_R13L4/SHOC2-like"/>
</dbReference>
<dbReference type="Gene3D" id="1.20.5.4130">
    <property type="match status" value="1"/>
</dbReference>
<dbReference type="Proteomes" id="UP001231189">
    <property type="component" value="Unassembled WGS sequence"/>
</dbReference>
<evidence type="ECO:0000256" key="1">
    <source>
        <dbReference type="ARBA" id="ARBA00008894"/>
    </source>
</evidence>
<keyword evidence="4" id="KW-0547">Nucleotide-binding</keyword>
<feature type="domain" description="NB-ARC" evidence="7">
    <location>
        <begin position="198"/>
        <end position="346"/>
    </location>
</feature>
<dbReference type="SUPFAM" id="SSF52058">
    <property type="entry name" value="L domain-like"/>
    <property type="match status" value="1"/>
</dbReference>
<dbReference type="PANTHER" id="PTHR23155">
    <property type="entry name" value="DISEASE RESISTANCE PROTEIN RP"/>
    <property type="match status" value="1"/>
</dbReference>
<dbReference type="InterPro" id="IPR042197">
    <property type="entry name" value="Apaf_helical"/>
</dbReference>
<proteinExistence type="inferred from homology"/>
<dbReference type="GO" id="GO:0042742">
    <property type="term" value="P:defense response to bacterium"/>
    <property type="evidence" value="ECO:0007669"/>
    <property type="project" value="UniProtKB-ARBA"/>
</dbReference>
<dbReference type="Pfam" id="PF18052">
    <property type="entry name" value="Rx_N"/>
    <property type="match status" value="1"/>
</dbReference>
<dbReference type="Pfam" id="PF23598">
    <property type="entry name" value="LRR_14"/>
    <property type="match status" value="1"/>
</dbReference>
<dbReference type="PANTHER" id="PTHR23155:SF1181">
    <property type="entry name" value="OS08G0170200 PROTEIN"/>
    <property type="match status" value="1"/>
</dbReference>
<dbReference type="GO" id="GO:0043531">
    <property type="term" value="F:ADP binding"/>
    <property type="evidence" value="ECO:0007669"/>
    <property type="project" value="InterPro"/>
</dbReference>
<organism evidence="11 12">
    <name type="scientific">Lolium multiflorum</name>
    <name type="common">Italian ryegrass</name>
    <name type="synonym">Lolium perenne subsp. multiflorum</name>
    <dbReference type="NCBI Taxonomy" id="4521"/>
    <lineage>
        <taxon>Eukaryota</taxon>
        <taxon>Viridiplantae</taxon>
        <taxon>Streptophyta</taxon>
        <taxon>Embryophyta</taxon>
        <taxon>Tracheophyta</taxon>
        <taxon>Spermatophyta</taxon>
        <taxon>Magnoliopsida</taxon>
        <taxon>Liliopsida</taxon>
        <taxon>Poales</taxon>
        <taxon>Poaceae</taxon>
        <taxon>BOP clade</taxon>
        <taxon>Pooideae</taxon>
        <taxon>Poodae</taxon>
        <taxon>Poeae</taxon>
        <taxon>Poeae Chloroplast Group 2 (Poeae type)</taxon>
        <taxon>Loliodinae</taxon>
        <taxon>Loliinae</taxon>
        <taxon>Lolium</taxon>
    </lineage>
</organism>
<dbReference type="Gene3D" id="3.40.50.300">
    <property type="entry name" value="P-loop containing nucleotide triphosphate hydrolases"/>
    <property type="match status" value="1"/>
</dbReference>
<dbReference type="Pfam" id="PF00931">
    <property type="entry name" value="NB-ARC"/>
    <property type="match status" value="1"/>
</dbReference>
<comment type="similarity">
    <text evidence="1">Belongs to the disease resistance NB-LRR family.</text>
</comment>
<dbReference type="InterPro" id="IPR044974">
    <property type="entry name" value="Disease_R_plants"/>
</dbReference>
<evidence type="ECO:0000259" key="9">
    <source>
        <dbReference type="Pfam" id="PF23559"/>
    </source>
</evidence>
<evidence type="ECO:0000256" key="4">
    <source>
        <dbReference type="ARBA" id="ARBA00022741"/>
    </source>
</evidence>
<dbReference type="AlphaFoldDB" id="A0AAD8VYD8"/>
<dbReference type="Gene3D" id="1.10.8.430">
    <property type="entry name" value="Helical domain of apoptotic protease-activating factors"/>
    <property type="match status" value="1"/>
</dbReference>
<keyword evidence="12" id="KW-1185">Reference proteome</keyword>
<keyword evidence="3" id="KW-0677">Repeat</keyword>
<dbReference type="FunFam" id="1.10.10.10:FF:000322">
    <property type="entry name" value="Probable disease resistance protein At1g63360"/>
    <property type="match status" value="1"/>
</dbReference>
<dbReference type="Gene3D" id="3.80.10.10">
    <property type="entry name" value="Ribonuclease Inhibitor"/>
    <property type="match status" value="1"/>
</dbReference>
<keyword evidence="2" id="KW-0433">Leucine-rich repeat</keyword>
<evidence type="ECO:0000256" key="6">
    <source>
        <dbReference type="ARBA" id="ARBA00023054"/>
    </source>
</evidence>
<reference evidence="11" key="1">
    <citation type="submission" date="2023-07" db="EMBL/GenBank/DDBJ databases">
        <title>A chromosome-level genome assembly of Lolium multiflorum.</title>
        <authorList>
            <person name="Chen Y."/>
            <person name="Copetti D."/>
            <person name="Kolliker R."/>
            <person name="Studer B."/>
        </authorList>
    </citation>
    <scope>NUCLEOTIDE SEQUENCE</scope>
    <source>
        <strain evidence="11">02402/16</strain>
        <tissue evidence="11">Leaf</tissue>
    </source>
</reference>
<dbReference type="Gene3D" id="1.10.10.10">
    <property type="entry name" value="Winged helix-like DNA-binding domain superfamily/Winged helix DNA-binding domain"/>
    <property type="match status" value="1"/>
</dbReference>
<evidence type="ECO:0000256" key="5">
    <source>
        <dbReference type="ARBA" id="ARBA00022821"/>
    </source>
</evidence>
<protein>
    <submittedName>
        <fullName evidence="11">Uncharacterized protein</fullName>
    </submittedName>
</protein>
<evidence type="ECO:0000313" key="12">
    <source>
        <dbReference type="Proteomes" id="UP001231189"/>
    </source>
</evidence>
<gene>
    <name evidence="11" type="ORF">QYE76_000463</name>
</gene>
<accession>A0AAD8VYD8</accession>
<dbReference type="Pfam" id="PF23559">
    <property type="entry name" value="WHD_DRP"/>
    <property type="match status" value="1"/>
</dbReference>
<keyword evidence="6" id="KW-0175">Coiled coil</keyword>
<evidence type="ECO:0000259" key="8">
    <source>
        <dbReference type="Pfam" id="PF18052"/>
    </source>
</evidence>
<evidence type="ECO:0000259" key="10">
    <source>
        <dbReference type="Pfam" id="PF23598"/>
    </source>
</evidence>
<evidence type="ECO:0000259" key="7">
    <source>
        <dbReference type="Pfam" id="PF00931"/>
    </source>
</evidence>
<keyword evidence="5" id="KW-0611">Plant defense</keyword>
<dbReference type="EMBL" id="JAUUTY010000005">
    <property type="protein sequence ID" value="KAK1626148.1"/>
    <property type="molecule type" value="Genomic_DNA"/>
</dbReference>
<feature type="domain" description="Disease resistance R13L4/SHOC-2-like LRR" evidence="10">
    <location>
        <begin position="558"/>
        <end position="917"/>
    </location>
</feature>
<comment type="caution">
    <text evidence="11">The sequence shown here is derived from an EMBL/GenBank/DDBJ whole genome shotgun (WGS) entry which is preliminary data.</text>
</comment>
<dbReference type="CDD" id="cd14798">
    <property type="entry name" value="RX-CC_like"/>
    <property type="match status" value="1"/>
</dbReference>
<dbReference type="InterPro" id="IPR058922">
    <property type="entry name" value="WHD_DRP"/>
</dbReference>
<dbReference type="GO" id="GO:0009626">
    <property type="term" value="P:plant-type hypersensitive response"/>
    <property type="evidence" value="ECO:0007669"/>
    <property type="project" value="UniProtKB-ARBA"/>
</dbReference>
<sequence length="929" mass="105440">MATNPVMHVVTGAMGALIPKLFELLKKEYNLQKDVQKDIEFLLRELPSMHVSLGKVGNVPRDQLDKQVKLWADEVRELSYIMEDVVDSFLVSDDGSEPATNSHKLKALLKKMGNLIPKGKARRKIANKLKGIKILVKEVADRRDRYRVDDAVANIAAATTVDPRLLALFKDQKELVGVDVASEEITKELTYMDGDVPNKKLKVISICGIGGLGKTTLAKVVHKGLQEKFMLKAFISVGQSPNVKKVLRDIFHQLDKEGYKISDAPTLDEKQLIEELQTLLKNRRYFIVIDDIWDIDSWEIIRCALKDSNCGSRIITTTRSLDVAKRSGEVYQLKPLSRDHCENLFYTRLYGGKSKCPFDLPVEISEKIIRKCGGVPLAIITMASLLDGKSREGWSKVYESIGFGHGENQDVDNTRKILLFSYYDLPYYLRPCLLYLSIYPEDYSIRKDTLIWKWIAEGFIKKEPKIGQYDLGERYFNELVNRSMVHPIEPKDLGPVTDCRVHDLVLDMICLLSKEDNFVTVLDTDDQNIFLQNNARRLAIQKRLLEKGDSVANMSTKQVRSFNATACDIRMMPSLTSFIALRILAMEGCTFRRDGLHLNHLGSLVQLRYLGLRDMPIDKLPAEIGKLKFLQTLDLHGTMIEELPQSICQLSQLRCLYILSYFDQGLGGLHFLGNLVTLEAVSLDCNHGSPEFAVELGKLTQLRRLSMSCIDTGLDDSMAKVLVKSLGKLKEIQYLDLLWHYEDRESEEWAGYVPPRNLRELKLTFSLGHMFPAWIVPSLLPNLNRLSLTLEIVEAQHLEILGCLPELVSLTLKAKQTFLGGGGLFPKLRYFETDAPMSFLQGTMPRLEFLVLSNLFSTQLKYYNGNFVFEFGSLSNLHSLQKVEASLNTIEVTQKHKDQAKDALELVTNAHPNHPSLYFDYGIDLMETY</sequence>
<dbReference type="InterPro" id="IPR032675">
    <property type="entry name" value="LRR_dom_sf"/>
</dbReference>
<dbReference type="GO" id="GO:0002758">
    <property type="term" value="P:innate immune response-activating signaling pathway"/>
    <property type="evidence" value="ECO:0007669"/>
    <property type="project" value="UniProtKB-ARBA"/>
</dbReference>
<name>A0AAD8VYD8_LOLMU</name>
<feature type="domain" description="Disease resistance protein winged helix" evidence="9">
    <location>
        <begin position="438"/>
        <end position="509"/>
    </location>
</feature>
<dbReference type="InterPro" id="IPR002182">
    <property type="entry name" value="NB-ARC"/>
</dbReference>
<dbReference type="InterPro" id="IPR036388">
    <property type="entry name" value="WH-like_DNA-bd_sf"/>
</dbReference>
<dbReference type="SUPFAM" id="SSF52540">
    <property type="entry name" value="P-loop containing nucleoside triphosphate hydrolases"/>
    <property type="match status" value="1"/>
</dbReference>
<feature type="domain" description="Disease resistance N-terminal" evidence="8">
    <location>
        <begin position="13"/>
        <end position="97"/>
    </location>
</feature>
<dbReference type="InterPro" id="IPR038005">
    <property type="entry name" value="RX-like_CC"/>
</dbReference>
<dbReference type="InterPro" id="IPR027417">
    <property type="entry name" value="P-loop_NTPase"/>
</dbReference>
<evidence type="ECO:0000256" key="3">
    <source>
        <dbReference type="ARBA" id="ARBA00022737"/>
    </source>
</evidence>
<evidence type="ECO:0000313" key="11">
    <source>
        <dbReference type="EMBL" id="KAK1626148.1"/>
    </source>
</evidence>
<dbReference type="InterPro" id="IPR041118">
    <property type="entry name" value="Rx_N"/>
</dbReference>